<evidence type="ECO:0000313" key="1">
    <source>
        <dbReference type="EMBL" id="QCP35337.1"/>
    </source>
</evidence>
<keyword evidence="2" id="KW-1185">Reference proteome</keyword>
<accession>A0A4P8IF91</accession>
<organism evidence="1 2">
    <name type="scientific">Anaerostipes rhamnosivorans</name>
    <dbReference type="NCBI Taxonomy" id="1229621"/>
    <lineage>
        <taxon>Bacteria</taxon>
        <taxon>Bacillati</taxon>
        <taxon>Bacillota</taxon>
        <taxon>Clostridia</taxon>
        <taxon>Lachnospirales</taxon>
        <taxon>Lachnospiraceae</taxon>
        <taxon>Anaerostipes</taxon>
    </lineage>
</organism>
<gene>
    <name evidence="1" type="ORF">AR1Y2_1883</name>
</gene>
<protein>
    <submittedName>
        <fullName evidence="1">Uncharacterized protein</fullName>
    </submittedName>
</protein>
<dbReference type="KEGG" id="arf:AR1Y2_1883"/>
<dbReference type="Proteomes" id="UP000298653">
    <property type="component" value="Chromosome"/>
</dbReference>
<proteinExistence type="predicted"/>
<reference evidence="1 2" key="1">
    <citation type="submission" date="2019-05" db="EMBL/GenBank/DDBJ databases">
        <title>Complete genome sequencing of Anaerostipes rhamnosivorans.</title>
        <authorList>
            <person name="Bui T.P.N."/>
            <person name="de Vos W.M."/>
        </authorList>
    </citation>
    <scope>NUCLEOTIDE SEQUENCE [LARGE SCALE GENOMIC DNA]</scope>
    <source>
        <strain evidence="1 2">1y2</strain>
    </source>
</reference>
<evidence type="ECO:0000313" key="2">
    <source>
        <dbReference type="Proteomes" id="UP000298653"/>
    </source>
</evidence>
<name>A0A4P8IF91_9FIRM</name>
<dbReference type="EMBL" id="CP040058">
    <property type="protein sequence ID" value="QCP35337.1"/>
    <property type="molecule type" value="Genomic_DNA"/>
</dbReference>
<sequence>MFLLSIHQIWKTGKFYRDDEYTSVNGKEKTLQDTYDKM</sequence>
<dbReference type="AlphaFoldDB" id="A0A4P8IF91"/>